<evidence type="ECO:0000256" key="3">
    <source>
        <dbReference type="ARBA" id="ARBA00004872"/>
    </source>
</evidence>
<evidence type="ECO:0000259" key="29">
    <source>
        <dbReference type="Pfam" id="PF15508"/>
    </source>
</evidence>
<comment type="catalytic activity">
    <reaction evidence="20">
        <text>N-dodecanoylethanolamine + H2O = dodecanoate + ethanolamine</text>
        <dbReference type="Rhea" id="RHEA:45456"/>
        <dbReference type="ChEBI" id="CHEBI:15377"/>
        <dbReference type="ChEBI" id="CHEBI:18262"/>
        <dbReference type="ChEBI" id="CHEBI:57603"/>
        <dbReference type="ChEBI" id="CHEBI:85263"/>
    </reaction>
    <physiologicalReaction direction="left-to-right" evidence="20">
        <dbReference type="Rhea" id="RHEA:45457"/>
    </physiologicalReaction>
</comment>
<comment type="catalytic activity">
    <reaction evidence="19">
        <text>an N-(long-chain fatty acyl)ethanolamine + H2O = a long-chain fatty acid + ethanolamine</text>
        <dbReference type="Rhea" id="RHEA:17505"/>
        <dbReference type="ChEBI" id="CHEBI:15377"/>
        <dbReference type="ChEBI" id="CHEBI:15897"/>
        <dbReference type="ChEBI" id="CHEBI:57560"/>
        <dbReference type="ChEBI" id="CHEBI:57603"/>
        <dbReference type="EC" id="3.5.1.60"/>
    </reaction>
    <physiologicalReaction direction="left-to-right" evidence="19">
        <dbReference type="Rhea" id="RHEA:17506"/>
    </physiologicalReaction>
</comment>
<dbReference type="PANTHER" id="PTHR28583">
    <property type="entry name" value="ACID AMIDASE"/>
    <property type="match status" value="1"/>
</dbReference>
<evidence type="ECO:0000256" key="11">
    <source>
        <dbReference type="ARBA" id="ARBA00023136"/>
    </source>
</evidence>
<dbReference type="PANTHER" id="PTHR28583:SF4">
    <property type="entry name" value="N-ACYLETHANOLAMINE-HYDROLYZING ACID AMIDASE"/>
    <property type="match status" value="1"/>
</dbReference>
<evidence type="ECO:0000256" key="6">
    <source>
        <dbReference type="ARBA" id="ARBA00022729"/>
    </source>
</evidence>
<keyword evidence="13" id="KW-0325">Glycoprotein</keyword>
<name>A0A6I9YPJ5_9SAUR</name>
<dbReference type="AlphaFoldDB" id="A0A6I9YPJ5"/>
<comment type="catalytic activity">
    <reaction evidence="21">
        <text>N-dodecanoylsphing-4-enine + H2O = dodecanoate + sphing-4-enine</text>
        <dbReference type="Rhea" id="RHEA:41291"/>
        <dbReference type="ChEBI" id="CHEBI:15377"/>
        <dbReference type="ChEBI" id="CHEBI:18262"/>
        <dbReference type="ChEBI" id="CHEBI:57756"/>
        <dbReference type="ChEBI" id="CHEBI:72956"/>
    </reaction>
    <physiologicalReaction direction="left-to-right" evidence="21">
        <dbReference type="Rhea" id="RHEA:41292"/>
    </physiologicalReaction>
</comment>
<evidence type="ECO:0000313" key="30">
    <source>
        <dbReference type="Proteomes" id="UP000504617"/>
    </source>
</evidence>
<keyword evidence="30" id="KW-1185">Reference proteome</keyword>
<dbReference type="GO" id="GO:0016042">
    <property type="term" value="P:lipid catabolic process"/>
    <property type="evidence" value="ECO:0007669"/>
    <property type="project" value="UniProtKB-KW"/>
</dbReference>
<dbReference type="EC" id="3.5.1.60" evidence="16"/>
<dbReference type="PIRSF" id="PIRSF017632">
    <property type="entry name" value="Acid_ceramidase-like"/>
    <property type="match status" value="1"/>
</dbReference>
<dbReference type="GeneID" id="106552632"/>
<dbReference type="CTD" id="27163"/>
<comment type="catalytic activity">
    <reaction evidence="25">
        <text>N-tetradecanoylethanolamine + H2O = tetradecanoate + ethanolamine</text>
        <dbReference type="Rhea" id="RHEA:45452"/>
        <dbReference type="ChEBI" id="CHEBI:15377"/>
        <dbReference type="ChEBI" id="CHEBI:30807"/>
        <dbReference type="ChEBI" id="CHEBI:57603"/>
        <dbReference type="ChEBI" id="CHEBI:85262"/>
    </reaction>
    <physiologicalReaction direction="left-to-right" evidence="25">
        <dbReference type="Rhea" id="RHEA:45453"/>
    </physiologicalReaction>
</comment>
<feature type="domain" description="Choloylglycine hydrolase/NAAA C-terminal" evidence="28">
    <location>
        <begin position="93"/>
        <end position="258"/>
    </location>
</feature>
<evidence type="ECO:0000256" key="27">
    <source>
        <dbReference type="PIRSR" id="PIRSR017632-1"/>
    </source>
</evidence>
<dbReference type="GO" id="GO:0017040">
    <property type="term" value="F:N-acylsphingosine amidohydrolase activity"/>
    <property type="evidence" value="ECO:0007669"/>
    <property type="project" value="UniProtKB-EC"/>
</dbReference>
<evidence type="ECO:0000256" key="21">
    <source>
        <dbReference type="ARBA" id="ARBA00047993"/>
    </source>
</evidence>
<keyword evidence="9" id="KW-0442">Lipid degradation</keyword>
<evidence type="ECO:0000256" key="19">
    <source>
        <dbReference type="ARBA" id="ARBA00047347"/>
    </source>
</evidence>
<dbReference type="GO" id="GO:0016020">
    <property type="term" value="C:membrane"/>
    <property type="evidence" value="ECO:0007669"/>
    <property type="project" value="UniProtKB-SubCell"/>
</dbReference>
<comment type="subcellular location">
    <subcellularLocation>
        <location evidence="2">Lysosome</location>
    </subcellularLocation>
    <subcellularLocation>
        <location evidence="1">Membrane</location>
        <topology evidence="1">Peripheral membrane protein</topology>
    </subcellularLocation>
</comment>
<dbReference type="OrthoDB" id="5273684at2759"/>
<dbReference type="CDD" id="cd01903">
    <property type="entry name" value="Ntn_AC_NAAA"/>
    <property type="match status" value="1"/>
</dbReference>
<evidence type="ECO:0000256" key="26">
    <source>
        <dbReference type="PIRNR" id="PIRNR017632"/>
    </source>
</evidence>
<evidence type="ECO:0000256" key="8">
    <source>
        <dbReference type="ARBA" id="ARBA00022832"/>
    </source>
</evidence>
<sequence length="324" mass="36791">MRFNVSLDSPPELRWAPVGRHFDPAFMRTVIGHIIDSVIPKWVHAIIRPIAEEIGTYIPQPYEGEIRGLSKIFGINVGDGVLLNLAYEFTAFCTSIVAQDKQGNIYHGRNMDYDFGNYLSKITIDVDFIKDGQVKFKGTTFFGYVGLWTGQSPHKFSISGNERDVGAWWENAIAAFLARYSPASWLIRTVLSEADDFETAFYMLAKIPIIADVYYIIGGTTPRQGAVITRKRRGPVDVWPLDPLNGGWYRVETNYDHWISPPPYDDRRTPAIKALNKTGQEHINLNSLFQVLSTKPVLNKLTIYTTLMSNADPDKYQTFIRTQE</sequence>
<protein>
    <recommendedName>
        <fullName evidence="17">N-acylethanolamine-hydrolyzing acid amidase</fullName>
        <ecNumber evidence="5">3.5.1.23</ecNumber>
        <ecNumber evidence="16">3.5.1.60</ecNumber>
    </recommendedName>
    <alternativeName>
        <fullName evidence="18">Acylsphingosine deacylase NAAA</fullName>
    </alternativeName>
</protein>
<comment type="pathway">
    <text evidence="3">Lipid metabolism; fatty acid metabolism.</text>
</comment>
<dbReference type="InterPro" id="IPR029132">
    <property type="entry name" value="CBAH/NAAA_C"/>
</dbReference>
<accession>A0A6I9YPJ5</accession>
<comment type="catalytic activity">
    <reaction evidence="24">
        <text>an N-acylsphing-4-enine + H2O = sphing-4-enine + a fatty acid</text>
        <dbReference type="Rhea" id="RHEA:20856"/>
        <dbReference type="ChEBI" id="CHEBI:15377"/>
        <dbReference type="ChEBI" id="CHEBI:28868"/>
        <dbReference type="ChEBI" id="CHEBI:52639"/>
        <dbReference type="ChEBI" id="CHEBI:57756"/>
        <dbReference type="EC" id="3.5.1.23"/>
    </reaction>
    <physiologicalReaction direction="left-to-right" evidence="24">
        <dbReference type="Rhea" id="RHEA:20857"/>
    </physiologicalReaction>
</comment>
<evidence type="ECO:0000256" key="14">
    <source>
        <dbReference type="ARBA" id="ARBA00023228"/>
    </source>
</evidence>
<evidence type="ECO:0000256" key="15">
    <source>
        <dbReference type="ARBA" id="ARBA00038527"/>
    </source>
</evidence>
<dbReference type="InterPro" id="IPR016699">
    <property type="entry name" value="Acid_ceramidase-like"/>
</dbReference>
<comment type="catalytic activity">
    <reaction evidence="22">
        <text>N-hexadecanoylethanolamine + H2O = ethanolamine + hexadecanoate</text>
        <dbReference type="Rhea" id="RHEA:45064"/>
        <dbReference type="ChEBI" id="CHEBI:7896"/>
        <dbReference type="ChEBI" id="CHEBI:15377"/>
        <dbReference type="ChEBI" id="CHEBI:57603"/>
        <dbReference type="ChEBI" id="CHEBI:71464"/>
    </reaction>
    <physiologicalReaction direction="left-to-right" evidence="22">
        <dbReference type="Rhea" id="RHEA:45065"/>
    </physiologicalReaction>
</comment>
<comment type="subunit">
    <text evidence="15">Heterodimer of an alpha and a beta subunit, produced by autocatalytic cleavage.</text>
</comment>
<proteinExistence type="inferred from homology"/>
<evidence type="ECO:0000313" key="31">
    <source>
        <dbReference type="RefSeq" id="XP_013926428.1"/>
    </source>
</evidence>
<feature type="active site" description="Nucleophile" evidence="27">
    <location>
        <position position="93"/>
    </location>
</feature>
<evidence type="ECO:0000256" key="25">
    <source>
        <dbReference type="ARBA" id="ARBA00048716"/>
    </source>
</evidence>
<comment type="catalytic activity">
    <reaction evidence="23">
        <text>N-hexadecanoylsphing-4-enine + H2O = sphing-4-enine + hexadecanoate</text>
        <dbReference type="Rhea" id="RHEA:38891"/>
        <dbReference type="ChEBI" id="CHEBI:7896"/>
        <dbReference type="ChEBI" id="CHEBI:15377"/>
        <dbReference type="ChEBI" id="CHEBI:57756"/>
        <dbReference type="ChEBI" id="CHEBI:72959"/>
    </reaction>
    <physiologicalReaction direction="left-to-right" evidence="23">
        <dbReference type="Rhea" id="RHEA:38892"/>
    </physiologicalReaction>
</comment>
<evidence type="ECO:0000256" key="12">
    <source>
        <dbReference type="ARBA" id="ARBA00023145"/>
    </source>
</evidence>
<evidence type="ECO:0000256" key="16">
    <source>
        <dbReference type="ARBA" id="ARBA00039046"/>
    </source>
</evidence>
<comment type="similarity">
    <text evidence="4 26">Belongs to the acid ceramidase family.</text>
</comment>
<keyword evidence="10 26" id="KW-0443">Lipid metabolism</keyword>
<reference evidence="31" key="1">
    <citation type="submission" date="2025-08" db="UniProtKB">
        <authorList>
            <consortium name="RefSeq"/>
        </authorList>
    </citation>
    <scope>IDENTIFICATION</scope>
</reference>
<dbReference type="InterPro" id="IPR029130">
    <property type="entry name" value="Acid_ceramidase_N"/>
</dbReference>
<dbReference type="GO" id="GO:0005764">
    <property type="term" value="C:lysosome"/>
    <property type="evidence" value="ECO:0007669"/>
    <property type="project" value="UniProtKB-SubCell"/>
</dbReference>
<keyword evidence="6" id="KW-0732">Signal</keyword>
<dbReference type="KEGG" id="tsr:106552632"/>
<dbReference type="FunFam" id="3.60.60.10:FF:000003">
    <property type="entry name" value="N-acylethanolamine-hydrolyzing acid amidase"/>
    <property type="match status" value="1"/>
</dbReference>
<evidence type="ECO:0000256" key="5">
    <source>
        <dbReference type="ARBA" id="ARBA00011891"/>
    </source>
</evidence>
<evidence type="ECO:0000256" key="20">
    <source>
        <dbReference type="ARBA" id="ARBA00047719"/>
    </source>
</evidence>
<feature type="domain" description="Acid ceramidase N-terminal" evidence="29">
    <location>
        <begin position="2"/>
        <end position="57"/>
    </location>
</feature>
<dbReference type="Pfam" id="PF02275">
    <property type="entry name" value="CBAH"/>
    <property type="match status" value="1"/>
</dbReference>
<keyword evidence="14" id="KW-0458">Lysosome</keyword>
<dbReference type="Pfam" id="PF15508">
    <property type="entry name" value="NAAA-beta"/>
    <property type="match status" value="1"/>
</dbReference>
<evidence type="ECO:0000256" key="17">
    <source>
        <dbReference type="ARBA" id="ARBA00040404"/>
    </source>
</evidence>
<keyword evidence="12" id="KW-0865">Zymogen</keyword>
<gene>
    <name evidence="31" type="primary">NAAA</name>
</gene>
<evidence type="ECO:0000256" key="22">
    <source>
        <dbReference type="ARBA" id="ARBA00048166"/>
    </source>
</evidence>
<evidence type="ECO:0000256" key="13">
    <source>
        <dbReference type="ARBA" id="ARBA00023180"/>
    </source>
</evidence>
<evidence type="ECO:0000256" key="4">
    <source>
        <dbReference type="ARBA" id="ARBA00005730"/>
    </source>
</evidence>
<dbReference type="Gene3D" id="3.60.60.10">
    <property type="entry name" value="Penicillin V Acylase, Chain A"/>
    <property type="match status" value="1"/>
</dbReference>
<keyword evidence="11" id="KW-0472">Membrane</keyword>
<dbReference type="RefSeq" id="XP_013926428.1">
    <property type="nucleotide sequence ID" value="XM_014070953.1"/>
</dbReference>
<dbReference type="GO" id="GO:0017064">
    <property type="term" value="F:fatty acid amide hydrolase activity"/>
    <property type="evidence" value="ECO:0007669"/>
    <property type="project" value="InterPro"/>
</dbReference>
<keyword evidence="7 26" id="KW-0378">Hydrolase</keyword>
<dbReference type="Proteomes" id="UP000504617">
    <property type="component" value="Unplaced"/>
</dbReference>
<organism evidence="30 31">
    <name type="scientific">Thamnophis sirtalis</name>
    <dbReference type="NCBI Taxonomy" id="35019"/>
    <lineage>
        <taxon>Eukaryota</taxon>
        <taxon>Metazoa</taxon>
        <taxon>Chordata</taxon>
        <taxon>Craniata</taxon>
        <taxon>Vertebrata</taxon>
        <taxon>Euteleostomi</taxon>
        <taxon>Lepidosauria</taxon>
        <taxon>Squamata</taxon>
        <taxon>Bifurcata</taxon>
        <taxon>Unidentata</taxon>
        <taxon>Episquamata</taxon>
        <taxon>Toxicofera</taxon>
        <taxon>Serpentes</taxon>
        <taxon>Colubroidea</taxon>
        <taxon>Colubridae</taxon>
        <taxon>Natricinae</taxon>
        <taxon>Thamnophis</taxon>
    </lineage>
</organism>
<evidence type="ECO:0000256" key="7">
    <source>
        <dbReference type="ARBA" id="ARBA00022801"/>
    </source>
</evidence>
<dbReference type="EC" id="3.5.1.23" evidence="5"/>
<evidence type="ECO:0000256" key="18">
    <source>
        <dbReference type="ARBA" id="ARBA00042519"/>
    </source>
</evidence>
<dbReference type="GO" id="GO:0047412">
    <property type="term" value="F:N-(long-chain-acyl)ethanolamine deacylase activity"/>
    <property type="evidence" value="ECO:0007669"/>
    <property type="project" value="UniProtKB-EC"/>
</dbReference>
<evidence type="ECO:0000256" key="23">
    <source>
        <dbReference type="ARBA" id="ARBA00048217"/>
    </source>
</evidence>
<dbReference type="GO" id="GO:0006631">
    <property type="term" value="P:fatty acid metabolic process"/>
    <property type="evidence" value="ECO:0007669"/>
    <property type="project" value="UniProtKB-KW"/>
</dbReference>
<evidence type="ECO:0000256" key="10">
    <source>
        <dbReference type="ARBA" id="ARBA00023098"/>
    </source>
</evidence>
<keyword evidence="8" id="KW-0276">Fatty acid metabolism</keyword>
<evidence type="ECO:0000256" key="1">
    <source>
        <dbReference type="ARBA" id="ARBA00004170"/>
    </source>
</evidence>
<evidence type="ECO:0000256" key="9">
    <source>
        <dbReference type="ARBA" id="ARBA00022963"/>
    </source>
</evidence>
<evidence type="ECO:0000256" key="2">
    <source>
        <dbReference type="ARBA" id="ARBA00004371"/>
    </source>
</evidence>
<evidence type="ECO:0000259" key="28">
    <source>
        <dbReference type="Pfam" id="PF02275"/>
    </source>
</evidence>
<evidence type="ECO:0000256" key="24">
    <source>
        <dbReference type="ARBA" id="ARBA00048323"/>
    </source>
</evidence>